<keyword evidence="2" id="KW-1185">Reference proteome</keyword>
<dbReference type="PROSITE" id="PS51257">
    <property type="entry name" value="PROKAR_LIPOPROTEIN"/>
    <property type="match status" value="1"/>
</dbReference>
<sequence length="85" mass="9774">MHKNALFKGRSTLVAMVTTTACSRPWASFSYKNISRLQLFSNDIRVYQCIFRGLRIAQIPMKEGAALGIWMISTRFEVYVCSYVE</sequence>
<evidence type="ECO:0008006" key="3">
    <source>
        <dbReference type="Google" id="ProtNLM"/>
    </source>
</evidence>
<protein>
    <recommendedName>
        <fullName evidence="3">Secreted protein</fullName>
    </recommendedName>
</protein>
<organism evidence="1 2">
    <name type="scientific">Pocillopora meandrina</name>
    <dbReference type="NCBI Taxonomy" id="46732"/>
    <lineage>
        <taxon>Eukaryota</taxon>
        <taxon>Metazoa</taxon>
        <taxon>Cnidaria</taxon>
        <taxon>Anthozoa</taxon>
        <taxon>Hexacorallia</taxon>
        <taxon>Scleractinia</taxon>
        <taxon>Astrocoeniina</taxon>
        <taxon>Pocilloporidae</taxon>
        <taxon>Pocillopora</taxon>
    </lineage>
</organism>
<name>A0AAU9WRL4_9CNID</name>
<proteinExistence type="predicted"/>
<accession>A0AAU9WRL4</accession>
<dbReference type="AlphaFoldDB" id="A0AAU9WRL4"/>
<evidence type="ECO:0000313" key="1">
    <source>
        <dbReference type="EMBL" id="CAH3122944.1"/>
    </source>
</evidence>
<dbReference type="EMBL" id="CALNXJ010000019">
    <property type="protein sequence ID" value="CAH3122944.1"/>
    <property type="molecule type" value="Genomic_DNA"/>
</dbReference>
<reference evidence="1 2" key="1">
    <citation type="submission" date="2022-05" db="EMBL/GenBank/DDBJ databases">
        <authorList>
            <consortium name="Genoscope - CEA"/>
            <person name="William W."/>
        </authorList>
    </citation>
    <scope>NUCLEOTIDE SEQUENCE [LARGE SCALE GENOMIC DNA]</scope>
</reference>
<dbReference type="Proteomes" id="UP001159428">
    <property type="component" value="Unassembled WGS sequence"/>
</dbReference>
<evidence type="ECO:0000313" key="2">
    <source>
        <dbReference type="Proteomes" id="UP001159428"/>
    </source>
</evidence>
<comment type="caution">
    <text evidence="1">The sequence shown here is derived from an EMBL/GenBank/DDBJ whole genome shotgun (WGS) entry which is preliminary data.</text>
</comment>
<gene>
    <name evidence="1" type="ORF">PMEA_00009882</name>
</gene>